<dbReference type="SUPFAM" id="SSF52540">
    <property type="entry name" value="P-loop containing nucleoside triphosphate hydrolases"/>
    <property type="match status" value="2"/>
</dbReference>
<protein>
    <submittedName>
        <fullName evidence="1">Uncharacterized protein</fullName>
    </submittedName>
</protein>
<dbReference type="Proteomes" id="UP001589867">
    <property type="component" value="Unassembled WGS sequence"/>
</dbReference>
<keyword evidence="2" id="KW-1185">Reference proteome</keyword>
<accession>A0ABV6MAS7</accession>
<dbReference type="Gene3D" id="3.40.50.300">
    <property type="entry name" value="P-loop containing nucleotide triphosphate hydrolases"/>
    <property type="match status" value="2"/>
</dbReference>
<gene>
    <name evidence="1" type="ORF">ACFFIA_29625</name>
</gene>
<evidence type="ECO:0000313" key="1">
    <source>
        <dbReference type="EMBL" id="MFC0531816.1"/>
    </source>
</evidence>
<name>A0ABV6MAS7_9ACTN</name>
<reference evidence="1 2" key="1">
    <citation type="submission" date="2024-09" db="EMBL/GenBank/DDBJ databases">
        <authorList>
            <person name="Sun Q."/>
            <person name="Mori K."/>
        </authorList>
    </citation>
    <scope>NUCLEOTIDE SEQUENCE [LARGE SCALE GENOMIC DNA]</scope>
    <source>
        <strain evidence="1 2">TBRC 3947</strain>
    </source>
</reference>
<sequence length="387" mass="39896">MSGDPTPVLWVCGPPGVGKTTVAWEVYAGLAAAGVEVGYVDIDQLGMCYPEPAGDPGRSRLAAANLGAVVAGYRAAGARAAVVSGVVDPAREAHADPIPGIALTTCRLRASADDLARRLVARQGHRDTVAQALAEAEALDANDIGDVCVETSGLPVDQVVRLVRERTAGWIAKTAPAPDGGAAPPRTSAGAAGGPILWLCGATGVGKSAAGFDLYLRHVLGRQIPGAFVDLDQIGFYGSRVDHEMRAGILAAMWRTFRAAGARCLTMVGPAEDAAAITVYARALPAATLTVCRLHAGRDELTRRVMLRGRGGAWAQPGDPLRGRPAERLSAAADQAAAEAEILERAAVGGVRVDTDRRTVAEVADAIVAETGWPNAAGGDTHRPPSH</sequence>
<comment type="caution">
    <text evidence="1">The sequence shown here is derived from an EMBL/GenBank/DDBJ whole genome shotgun (WGS) entry which is preliminary data.</text>
</comment>
<dbReference type="InterPro" id="IPR027417">
    <property type="entry name" value="P-loop_NTPase"/>
</dbReference>
<organism evidence="1 2">
    <name type="scientific">Phytohabitans kaempferiae</name>
    <dbReference type="NCBI Taxonomy" id="1620943"/>
    <lineage>
        <taxon>Bacteria</taxon>
        <taxon>Bacillati</taxon>
        <taxon>Actinomycetota</taxon>
        <taxon>Actinomycetes</taxon>
        <taxon>Micromonosporales</taxon>
        <taxon>Micromonosporaceae</taxon>
    </lineage>
</organism>
<dbReference type="RefSeq" id="WP_377256903.1">
    <property type="nucleotide sequence ID" value="NZ_JBHLUH010000061.1"/>
</dbReference>
<evidence type="ECO:0000313" key="2">
    <source>
        <dbReference type="Proteomes" id="UP001589867"/>
    </source>
</evidence>
<dbReference type="EMBL" id="JBHLUH010000061">
    <property type="protein sequence ID" value="MFC0531816.1"/>
    <property type="molecule type" value="Genomic_DNA"/>
</dbReference>
<proteinExistence type="predicted"/>